<dbReference type="PANTHER" id="PTHR36702:SF1">
    <property type="entry name" value="HOLLIDAY JUNCTION RESOLVASE"/>
    <property type="match status" value="1"/>
</dbReference>
<dbReference type="Proteomes" id="UP001652660">
    <property type="component" value="Chromosome 3c"/>
</dbReference>
<reference evidence="1" key="1">
    <citation type="journal article" date="2025" name="Foods">
        <title>Unveiling the Microbial Signatures of Arabica Coffee Cherries: Insights into Ripeness Specific Diversity, Functional Traits, and Implications for Quality and Safety.</title>
        <authorList>
            <consortium name="RefSeq"/>
            <person name="Tenea G.N."/>
            <person name="Cifuentes V."/>
            <person name="Reyes P."/>
            <person name="Cevallos-Vallejos M."/>
        </authorList>
    </citation>
    <scope>NUCLEOTIDE SEQUENCE [LARGE SCALE GENOMIC DNA]</scope>
</reference>
<reference evidence="2" key="2">
    <citation type="submission" date="2025-08" db="UniProtKB">
        <authorList>
            <consortium name="RefSeq"/>
        </authorList>
    </citation>
    <scope>IDENTIFICATION</scope>
    <source>
        <tissue evidence="2">Leaves</tissue>
    </source>
</reference>
<evidence type="ECO:0000313" key="2">
    <source>
        <dbReference type="RefSeq" id="XP_027117044.2"/>
    </source>
</evidence>
<protein>
    <submittedName>
        <fullName evidence="2">Uncharacterized protein</fullName>
    </submittedName>
</protein>
<dbReference type="OrthoDB" id="1925340at2759"/>
<dbReference type="InterPro" id="IPR027902">
    <property type="entry name" value="DUF4487"/>
</dbReference>
<dbReference type="RefSeq" id="XP_027117044.2">
    <property type="nucleotide sequence ID" value="XM_027261243.2"/>
</dbReference>
<organism evidence="1 2">
    <name type="scientific">Coffea arabica</name>
    <name type="common">Arabian coffee</name>
    <dbReference type="NCBI Taxonomy" id="13443"/>
    <lineage>
        <taxon>Eukaryota</taxon>
        <taxon>Viridiplantae</taxon>
        <taxon>Streptophyta</taxon>
        <taxon>Embryophyta</taxon>
        <taxon>Tracheophyta</taxon>
        <taxon>Spermatophyta</taxon>
        <taxon>Magnoliopsida</taxon>
        <taxon>eudicotyledons</taxon>
        <taxon>Gunneridae</taxon>
        <taxon>Pentapetalae</taxon>
        <taxon>asterids</taxon>
        <taxon>lamiids</taxon>
        <taxon>Gentianales</taxon>
        <taxon>Rubiaceae</taxon>
        <taxon>Ixoroideae</taxon>
        <taxon>Gardenieae complex</taxon>
        <taxon>Bertiereae - Coffeeae clade</taxon>
        <taxon>Coffeeae</taxon>
        <taxon>Coffea</taxon>
    </lineage>
</organism>
<dbReference type="PANTHER" id="PTHR36702">
    <property type="entry name" value="HOLLIDAY JUNCTION RESOLVASE"/>
    <property type="match status" value="1"/>
</dbReference>
<accession>A0A6P6WNP2</accession>
<name>A0A6P6WNP2_COFAR</name>
<dbReference type="Pfam" id="PF14868">
    <property type="entry name" value="DUF4487"/>
    <property type="match status" value="1"/>
</dbReference>
<evidence type="ECO:0000313" key="1">
    <source>
        <dbReference type="Proteomes" id="UP001652660"/>
    </source>
</evidence>
<keyword evidence="1" id="KW-1185">Reference proteome</keyword>
<dbReference type="GeneID" id="113734631"/>
<proteinExistence type="predicted"/>
<sequence>MTLMSTEESPEEEHSDLFFELLLNLLSYSAASFSAMARYPISSSKEFILTIKNFISEQLNLTKDALSEIKRIPGFGSEVQKVSQVVLDAVIRLCKVYCNGVNWDFDSLKMNEDKKVLVIEGASDADHVINITKCTIDKLCEVGILAANDGGSLVSVLNLSWKGVVTLLQLGKGALAARVDVASVVVSLISLAQQSLRCAAETWSLQLKETLTMTEAKRIFLPVKFYLINAVRIVSQYTTQAFSVYKEMVGCVVMISSLKFFLSKEEHLKSATEALVEILQPTSFHLLNSLLNSIQVKQEEKFQVLNWLFSDESNLNPVPRVSNGENLPYTVDGIHFSSCAAMAVQTFFLGRVNLFLELLKSSADLEDDVKFWMARKLQWLLDILVDEHVYAASLTLQVPVSRKNQEFIYQPFFHTIVSSLETFMVVMSSNPAWGEIESFLLENLLHPHILCWEIVTELWCFLLRHAETSLVKDIIDKLCALLGYTAFPEAVFSPGSALRKIARSICLIVTCCSQAVADQVYDAVTGDNKSQDSSMIYTALLMEGFPLTILSQRTRSTAKARVLTEYFCFVESFGSELPKTSGFEIYGAPVDALSATLLSQQVSISDPEMKTLKFLVAIIDKYRKCNDSKLKDIYCRLLTEVLTITSNMKHLYSCDEIEGVILELRNLFIPKPALSAEDSLLFQCKPNLANFMAGLGHVELAESDDNARTSAVWELYHMLLREQHWAFIHLALTAFGYFAARTPCVQLWRFVPQDAALSFDLESGNEADEDRFMAELKGFLDKESASILTKPTPDHTGMLLKEGLKLKEMLNKNLAINEEAAIGDDAMEVDEHNHGNKKRKFPDEIGKGVELLQSGLKVMGDGLSHWQHNQTGLNEIHDKILTHFSRLEDVVSHLVRLTGDA</sequence>
<dbReference type="AlphaFoldDB" id="A0A6P6WNP2"/>
<gene>
    <name evidence="2" type="primary">LOC113734631</name>
</gene>